<dbReference type="EMBL" id="UZAM01008287">
    <property type="protein sequence ID" value="VDP04209.1"/>
    <property type="molecule type" value="Genomic_DNA"/>
</dbReference>
<evidence type="ECO:0000313" key="1">
    <source>
        <dbReference type="EMBL" id="VDP04209.1"/>
    </source>
</evidence>
<reference evidence="3" key="1">
    <citation type="submission" date="2016-06" db="UniProtKB">
        <authorList>
            <consortium name="WormBaseParasite"/>
        </authorList>
    </citation>
    <scope>IDENTIFICATION</scope>
</reference>
<protein>
    <submittedName>
        <fullName evidence="1 3">Uncharacterized protein</fullName>
    </submittedName>
</protein>
<proteinExistence type="predicted"/>
<dbReference type="WBParaSite" id="SBAD_0000457501-mRNA-1">
    <property type="protein sequence ID" value="SBAD_0000457501-mRNA-1"/>
    <property type="gene ID" value="SBAD_0000457501"/>
</dbReference>
<evidence type="ECO:0000313" key="2">
    <source>
        <dbReference type="Proteomes" id="UP000270296"/>
    </source>
</evidence>
<dbReference type="Proteomes" id="UP000270296">
    <property type="component" value="Unassembled WGS sequence"/>
</dbReference>
<reference evidence="1 2" key="2">
    <citation type="submission" date="2018-11" db="EMBL/GenBank/DDBJ databases">
        <authorList>
            <consortium name="Pathogen Informatics"/>
        </authorList>
    </citation>
    <scope>NUCLEOTIDE SEQUENCE [LARGE SCALE GENOMIC DNA]</scope>
</reference>
<evidence type="ECO:0000313" key="3">
    <source>
        <dbReference type="WBParaSite" id="SBAD_0000457501-mRNA-1"/>
    </source>
</evidence>
<sequence length="86" mass="9131">MCLSVSVRHAATNEHLKHEVVSGRVQQTKRGSSDGRDVIAATVVTPAANSTPTTSLCTLTCFGDGTLDLSRGDSRLGDEFQFDSGY</sequence>
<keyword evidence="2" id="KW-1185">Reference proteome</keyword>
<dbReference type="AlphaFoldDB" id="A0A183IL89"/>
<name>A0A183IL89_9BILA</name>
<accession>A0A183IL89</accession>
<gene>
    <name evidence="1" type="ORF">SBAD_LOCUS4385</name>
</gene>
<organism evidence="3">
    <name type="scientific">Soboliphyme baturini</name>
    <dbReference type="NCBI Taxonomy" id="241478"/>
    <lineage>
        <taxon>Eukaryota</taxon>
        <taxon>Metazoa</taxon>
        <taxon>Ecdysozoa</taxon>
        <taxon>Nematoda</taxon>
        <taxon>Enoplea</taxon>
        <taxon>Dorylaimia</taxon>
        <taxon>Dioctophymatida</taxon>
        <taxon>Dioctophymatoidea</taxon>
        <taxon>Soboliphymatidae</taxon>
        <taxon>Soboliphyme</taxon>
    </lineage>
</organism>